<dbReference type="GO" id="GO:0032259">
    <property type="term" value="P:methylation"/>
    <property type="evidence" value="ECO:0007669"/>
    <property type="project" value="UniProtKB-KW"/>
</dbReference>
<dbReference type="InterPro" id="IPR023267">
    <property type="entry name" value="RCMT"/>
</dbReference>
<evidence type="ECO:0000256" key="3">
    <source>
        <dbReference type="ARBA" id="ARBA00022603"/>
    </source>
</evidence>
<keyword evidence="2" id="KW-0963">Cytoplasm</keyword>
<dbReference type="Pfam" id="PF01189">
    <property type="entry name" value="Methyltr_RsmB-F"/>
    <property type="match status" value="1"/>
</dbReference>
<evidence type="ECO:0000256" key="8">
    <source>
        <dbReference type="SAM" id="MobiDB-lite"/>
    </source>
</evidence>
<dbReference type="PANTHER" id="PTHR22807:SF30">
    <property type="entry name" value="28S RRNA (CYTOSINE(4447)-C(5))-METHYLTRANSFERASE-RELATED"/>
    <property type="match status" value="1"/>
</dbReference>
<keyword evidence="3 7" id="KW-0489">Methyltransferase</keyword>
<feature type="compositionally biased region" description="Polar residues" evidence="8">
    <location>
        <begin position="349"/>
        <end position="361"/>
    </location>
</feature>
<evidence type="ECO:0000256" key="2">
    <source>
        <dbReference type="ARBA" id="ARBA00022490"/>
    </source>
</evidence>
<evidence type="ECO:0000313" key="11">
    <source>
        <dbReference type="Proteomes" id="UP001597233"/>
    </source>
</evidence>
<dbReference type="InterPro" id="IPR031340">
    <property type="entry name" value="RsmF_methylt_CI"/>
</dbReference>
<dbReference type="GO" id="GO:0008168">
    <property type="term" value="F:methyltransferase activity"/>
    <property type="evidence" value="ECO:0007669"/>
    <property type="project" value="UniProtKB-KW"/>
</dbReference>
<dbReference type="SUPFAM" id="SSF53335">
    <property type="entry name" value="S-adenosyl-L-methionine-dependent methyltransferases"/>
    <property type="match status" value="1"/>
</dbReference>
<evidence type="ECO:0000259" key="9">
    <source>
        <dbReference type="PROSITE" id="PS51686"/>
    </source>
</evidence>
<accession>A0ABW4RRZ1</accession>
<evidence type="ECO:0000313" key="10">
    <source>
        <dbReference type="EMBL" id="MFD1888554.1"/>
    </source>
</evidence>
<feature type="binding site" evidence="7">
    <location>
        <begin position="111"/>
        <end position="117"/>
    </location>
    <ligand>
        <name>S-adenosyl-L-methionine</name>
        <dbReference type="ChEBI" id="CHEBI:59789"/>
    </ligand>
</feature>
<keyword evidence="6 7" id="KW-0694">RNA-binding</keyword>
<dbReference type="Gene3D" id="2.30.130.60">
    <property type="match status" value="1"/>
</dbReference>
<keyword evidence="5 7" id="KW-0949">S-adenosyl-L-methionine</keyword>
<evidence type="ECO:0000256" key="1">
    <source>
        <dbReference type="ARBA" id="ARBA00007494"/>
    </source>
</evidence>
<dbReference type="Gene3D" id="3.30.70.1170">
    <property type="entry name" value="Sun protein, domain 3"/>
    <property type="match status" value="1"/>
</dbReference>
<dbReference type="PROSITE" id="PS01153">
    <property type="entry name" value="NOL1_NOP2_SUN"/>
    <property type="match status" value="1"/>
</dbReference>
<dbReference type="CDD" id="cd02440">
    <property type="entry name" value="AdoMet_MTases"/>
    <property type="match status" value="1"/>
</dbReference>
<proteinExistence type="inferred from homology"/>
<name>A0ABW4RRZ1_9BACL</name>
<feature type="active site" description="Nucleophile" evidence="7">
    <location>
        <position position="233"/>
    </location>
</feature>
<keyword evidence="11" id="KW-1185">Reference proteome</keyword>
<dbReference type="Gene3D" id="3.40.50.150">
    <property type="entry name" value="Vaccinia Virus protein VP39"/>
    <property type="match status" value="1"/>
</dbReference>
<keyword evidence="4 7" id="KW-0808">Transferase</keyword>
<evidence type="ECO:0000256" key="6">
    <source>
        <dbReference type="ARBA" id="ARBA00022884"/>
    </source>
</evidence>
<protein>
    <submittedName>
        <fullName evidence="10">RsmB/NOP family class I SAM-dependent RNA methyltransferase</fullName>
        <ecNumber evidence="10">2.1.1.-</ecNumber>
    </submittedName>
</protein>
<dbReference type="RefSeq" id="WP_347323262.1">
    <property type="nucleotide sequence ID" value="NZ_JBCGUH010000001.1"/>
</dbReference>
<gene>
    <name evidence="10" type="ORF">ACFSC9_23975</name>
</gene>
<organism evidence="10 11">
    <name type="scientific">Paenibacillus wenxiniae</name>
    <dbReference type="NCBI Taxonomy" id="1636843"/>
    <lineage>
        <taxon>Bacteria</taxon>
        <taxon>Bacillati</taxon>
        <taxon>Bacillota</taxon>
        <taxon>Bacilli</taxon>
        <taxon>Bacillales</taxon>
        <taxon>Paenibacillaceae</taxon>
        <taxon>Paenibacillus</taxon>
    </lineage>
</organism>
<dbReference type="CDD" id="cd21147">
    <property type="entry name" value="RsmF_methylt_CTD1"/>
    <property type="match status" value="1"/>
</dbReference>
<evidence type="ECO:0000256" key="5">
    <source>
        <dbReference type="ARBA" id="ARBA00022691"/>
    </source>
</evidence>
<dbReference type="InterPro" id="IPR031341">
    <property type="entry name" value="Methyltr_RsmF_N"/>
</dbReference>
<comment type="similarity">
    <text evidence="1 7">Belongs to the class I-like SAM-binding methyltransferase superfamily. RsmB/NOP family.</text>
</comment>
<dbReference type="InterPro" id="IPR018314">
    <property type="entry name" value="RsmB/NOL1/NOP2-like_CS"/>
</dbReference>
<feature type="binding site" evidence="7">
    <location>
        <position position="135"/>
    </location>
    <ligand>
        <name>S-adenosyl-L-methionine</name>
        <dbReference type="ChEBI" id="CHEBI:59789"/>
    </ligand>
</feature>
<dbReference type="Pfam" id="PF17125">
    <property type="entry name" value="Methyltr_RsmF_N"/>
    <property type="match status" value="1"/>
</dbReference>
<feature type="domain" description="SAM-dependent MTase RsmB/NOP-type" evidence="9">
    <location>
        <begin position="24"/>
        <end position="329"/>
    </location>
</feature>
<dbReference type="PRINTS" id="PR02008">
    <property type="entry name" value="RCMTFAMILY"/>
</dbReference>
<feature type="compositionally biased region" description="Basic and acidic residues" evidence="8">
    <location>
        <begin position="366"/>
        <end position="406"/>
    </location>
</feature>
<feature type="binding site" evidence="7">
    <location>
        <position position="180"/>
    </location>
    <ligand>
        <name>S-adenosyl-L-methionine</name>
        <dbReference type="ChEBI" id="CHEBI:59789"/>
    </ligand>
</feature>
<dbReference type="Pfam" id="PF13636">
    <property type="entry name" value="Methyltranf_PUA"/>
    <property type="match status" value="1"/>
</dbReference>
<dbReference type="EC" id="2.1.1.-" evidence="10"/>
<dbReference type="EMBL" id="JBHUEH010000032">
    <property type="protein sequence ID" value="MFD1888554.1"/>
    <property type="molecule type" value="Genomic_DNA"/>
</dbReference>
<dbReference type="InterPro" id="IPR029063">
    <property type="entry name" value="SAM-dependent_MTases_sf"/>
</dbReference>
<evidence type="ECO:0000256" key="4">
    <source>
        <dbReference type="ARBA" id="ARBA00022679"/>
    </source>
</evidence>
<comment type="caution">
    <text evidence="10">The sequence shown here is derived from an EMBL/GenBank/DDBJ whole genome shotgun (WGS) entry which is preliminary data.</text>
</comment>
<dbReference type="InterPro" id="IPR001678">
    <property type="entry name" value="MeTrfase_RsmB-F_NOP2_dom"/>
</dbReference>
<dbReference type="Pfam" id="PF17126">
    <property type="entry name" value="RsmF_methylt_CI"/>
    <property type="match status" value="1"/>
</dbReference>
<comment type="caution">
    <text evidence="7">Lacks conserved residue(s) required for the propagation of feature annotation.</text>
</comment>
<evidence type="ECO:0000256" key="7">
    <source>
        <dbReference type="PROSITE-ProRule" id="PRU01023"/>
    </source>
</evidence>
<dbReference type="Proteomes" id="UP001597233">
    <property type="component" value="Unassembled WGS sequence"/>
</dbReference>
<dbReference type="InterPro" id="IPR027391">
    <property type="entry name" value="Nol1_Nop2_Fmu_2"/>
</dbReference>
<dbReference type="PANTHER" id="PTHR22807">
    <property type="entry name" value="NOP2 YEAST -RELATED NOL1/NOP2/FMU SUN DOMAIN-CONTAINING"/>
    <property type="match status" value="1"/>
</dbReference>
<dbReference type="PROSITE" id="PS51686">
    <property type="entry name" value="SAM_MT_RSMB_NOP"/>
    <property type="match status" value="1"/>
</dbReference>
<feature type="region of interest" description="Disordered" evidence="8">
    <location>
        <begin position="345"/>
        <end position="417"/>
    </location>
</feature>
<reference evidence="11" key="1">
    <citation type="journal article" date="2019" name="Int. J. Syst. Evol. Microbiol.">
        <title>The Global Catalogue of Microorganisms (GCM) 10K type strain sequencing project: providing services to taxonomists for standard genome sequencing and annotation.</title>
        <authorList>
            <consortium name="The Broad Institute Genomics Platform"/>
            <consortium name="The Broad Institute Genome Sequencing Center for Infectious Disease"/>
            <person name="Wu L."/>
            <person name="Ma J."/>
        </authorList>
    </citation>
    <scope>NUCLEOTIDE SEQUENCE [LARGE SCALE GENOMIC DNA]</scope>
    <source>
        <strain evidence="11">CCUG 54950</strain>
    </source>
</reference>
<dbReference type="InterPro" id="IPR049560">
    <property type="entry name" value="MeTrfase_RsmB-F_NOP2_cat"/>
</dbReference>
<sequence>MAVQLPPQFLQRMKQLLGKEYEAFLQSYEQSPRAGLRVNTLKISNEQFRSKSPFELRPIPWCETGYYLNAEARPGKHPYYYSGLYYIQEPSAMSPVEALQVEPGDRVLDLCAAPGGKSTQIAAALQGQGVLVTNDLSADRIRALGKNLELSGVRNAIVLNETPDRIAARFEGFFDKILVDAPCSGEGMFRKDEDAARQWLHHSVESCSIMQRDILRTVARMLAPGGRIVYSTCTFAPEENERSIAVFLDQHPEFRATRPAGSEHFQPGQSTWAARVEQELAEGRSVLNAMAAGEQPPSAEAIAQTDHTVRLWPHHIEGEGHYLAVLDHTGVRNRDRSIAIGSTRAADGSTYNKASDVSSSGRMRRDKSAHAGKEPQRTHGGSTHDKHDRRWNDKASKQYGKSDKKGQATRHAAKPVHEREDGILAWEPFQQQELNMQLNDEDSADPRYMIVYGSNLYVSPLDEQRLHGLKVIRPGWYLGTFKNGRFTASHALATALVPAEAKRRLNLELDSAESVAYLKGQTLSVAEERIECDPDVTAKGYVLVCIDGYSVGWGKWQQDGNLKNEYPAGWRWM</sequence>